<dbReference type="RefSeq" id="WP_013021389.1">
    <property type="nucleotide sequence ID" value="NC_013947.1"/>
</dbReference>
<accession>D3Q2R7</accession>
<dbReference type="AlphaFoldDB" id="D3Q2R7"/>
<feature type="transmembrane region" description="Helical" evidence="1">
    <location>
        <begin position="97"/>
        <end position="118"/>
    </location>
</feature>
<keyword evidence="1" id="KW-0812">Transmembrane</keyword>
<dbReference type="STRING" id="446470.Snas_6195"/>
<proteinExistence type="predicted"/>
<dbReference type="HOGENOM" id="CLU_143478_0_0_11"/>
<dbReference type="Proteomes" id="UP000000844">
    <property type="component" value="Chromosome"/>
</dbReference>
<evidence type="ECO:0000313" key="2">
    <source>
        <dbReference type="EMBL" id="ADD45818.1"/>
    </source>
</evidence>
<dbReference type="EMBL" id="CP001778">
    <property type="protein sequence ID" value="ADD45818.1"/>
    <property type="molecule type" value="Genomic_DNA"/>
</dbReference>
<evidence type="ECO:0000313" key="3">
    <source>
        <dbReference type="Proteomes" id="UP000000844"/>
    </source>
</evidence>
<evidence type="ECO:0000256" key="1">
    <source>
        <dbReference type="SAM" id="Phobius"/>
    </source>
</evidence>
<organism evidence="2 3">
    <name type="scientific">Stackebrandtia nassauensis (strain DSM 44728 / CIP 108903 / NRRL B-16338 / NBRC 102104 / LLR-40K-21)</name>
    <dbReference type="NCBI Taxonomy" id="446470"/>
    <lineage>
        <taxon>Bacteria</taxon>
        <taxon>Bacillati</taxon>
        <taxon>Actinomycetota</taxon>
        <taxon>Actinomycetes</taxon>
        <taxon>Glycomycetales</taxon>
        <taxon>Glycomycetaceae</taxon>
        <taxon>Stackebrandtia</taxon>
    </lineage>
</organism>
<name>D3Q2R7_STANL</name>
<keyword evidence="1" id="KW-1133">Transmembrane helix</keyword>
<protein>
    <submittedName>
        <fullName evidence="2">Uncharacterized protein</fullName>
    </submittedName>
</protein>
<reference evidence="2 3" key="1">
    <citation type="journal article" date="2009" name="Stand. Genomic Sci.">
        <title>Complete genome sequence of Stackebrandtia nassauensis type strain (LLR-40K-21).</title>
        <authorList>
            <person name="Munk C."/>
            <person name="Lapidus A."/>
            <person name="Copeland A."/>
            <person name="Jando M."/>
            <person name="Mayilraj S."/>
            <person name="Glavina Del Rio T."/>
            <person name="Nolan M."/>
            <person name="Chen F."/>
            <person name="Lucas S."/>
            <person name="Tice H."/>
            <person name="Cheng J.F."/>
            <person name="Han C."/>
            <person name="Detter J.C."/>
            <person name="Bruce D."/>
            <person name="Goodwin L."/>
            <person name="Chain P."/>
            <person name="Pitluck S."/>
            <person name="Goker M."/>
            <person name="Ovchinikova G."/>
            <person name="Pati A."/>
            <person name="Ivanova N."/>
            <person name="Mavromatis K."/>
            <person name="Chen A."/>
            <person name="Palaniappan K."/>
            <person name="Land M."/>
            <person name="Hauser L."/>
            <person name="Chang Y.J."/>
            <person name="Jeffries C.D."/>
            <person name="Bristow J."/>
            <person name="Eisen J.A."/>
            <person name="Markowitz V."/>
            <person name="Hugenholtz P."/>
            <person name="Kyrpides N.C."/>
            <person name="Klenk H.P."/>
        </authorList>
    </citation>
    <scope>NUCLEOTIDE SEQUENCE [LARGE SCALE GENOMIC DNA]</scope>
    <source>
        <strain evidence="3">DSM 44728 / CIP 108903 / NRRL B-16338 / NBRC 102104 / LLR-40K-21</strain>
    </source>
</reference>
<sequence>MSVEVTAAKVAPSPERRRAMVMYAGLAVSVLALAVPLIDLATADSLTAHVRAAYPDWSASLVAADHNAIIVYLSIVNGLGVVGWLSTIRGVTKGAKWARITGTILFGLGALVALYNVSATGGEYANVIPYPYSTLGLLPVVVGAAAVVMVWRAKR</sequence>
<gene>
    <name evidence="2" type="ordered locus">Snas_6195</name>
</gene>
<dbReference type="eggNOG" id="ENOG5033JI7">
    <property type="taxonomic scope" value="Bacteria"/>
</dbReference>
<keyword evidence="3" id="KW-1185">Reference proteome</keyword>
<feature type="transmembrane region" description="Helical" evidence="1">
    <location>
        <begin position="130"/>
        <end position="151"/>
    </location>
</feature>
<feature type="transmembrane region" description="Helical" evidence="1">
    <location>
        <begin position="67"/>
        <end position="85"/>
    </location>
</feature>
<dbReference type="KEGG" id="sna:Snas_6195"/>
<keyword evidence="1" id="KW-0472">Membrane</keyword>